<feature type="compositionally biased region" description="Basic residues" evidence="1">
    <location>
        <begin position="247"/>
        <end position="260"/>
    </location>
</feature>
<protein>
    <submittedName>
        <fullName evidence="2">Uncharacterized protein</fullName>
    </submittedName>
</protein>
<feature type="compositionally biased region" description="Low complexity" evidence="1">
    <location>
        <begin position="78"/>
        <end position="96"/>
    </location>
</feature>
<reference evidence="2" key="1">
    <citation type="journal article" date="2023" name="Mol. Phylogenet. Evol.">
        <title>Genome-scale phylogeny and comparative genomics of the fungal order Sordariales.</title>
        <authorList>
            <person name="Hensen N."/>
            <person name="Bonometti L."/>
            <person name="Westerberg I."/>
            <person name="Brannstrom I.O."/>
            <person name="Guillou S."/>
            <person name="Cros-Aarteil S."/>
            <person name="Calhoun S."/>
            <person name="Haridas S."/>
            <person name="Kuo A."/>
            <person name="Mondo S."/>
            <person name="Pangilinan J."/>
            <person name="Riley R."/>
            <person name="LaButti K."/>
            <person name="Andreopoulos B."/>
            <person name="Lipzen A."/>
            <person name="Chen C."/>
            <person name="Yan M."/>
            <person name="Daum C."/>
            <person name="Ng V."/>
            <person name="Clum A."/>
            <person name="Steindorff A."/>
            <person name="Ohm R.A."/>
            <person name="Martin F."/>
            <person name="Silar P."/>
            <person name="Natvig D.O."/>
            <person name="Lalanne C."/>
            <person name="Gautier V."/>
            <person name="Ament-Velasquez S.L."/>
            <person name="Kruys A."/>
            <person name="Hutchinson M.I."/>
            <person name="Powell A.J."/>
            <person name="Barry K."/>
            <person name="Miller A.N."/>
            <person name="Grigoriev I.V."/>
            <person name="Debuchy R."/>
            <person name="Gladieux P."/>
            <person name="Hiltunen Thoren M."/>
            <person name="Johannesson H."/>
        </authorList>
    </citation>
    <scope>NUCLEOTIDE SEQUENCE</scope>
    <source>
        <strain evidence="2">PSN324</strain>
    </source>
</reference>
<dbReference type="EMBL" id="MU865028">
    <property type="protein sequence ID" value="KAK4459780.1"/>
    <property type="molecule type" value="Genomic_DNA"/>
</dbReference>
<organism evidence="2 3">
    <name type="scientific">Cladorrhinum samala</name>
    <dbReference type="NCBI Taxonomy" id="585594"/>
    <lineage>
        <taxon>Eukaryota</taxon>
        <taxon>Fungi</taxon>
        <taxon>Dikarya</taxon>
        <taxon>Ascomycota</taxon>
        <taxon>Pezizomycotina</taxon>
        <taxon>Sordariomycetes</taxon>
        <taxon>Sordariomycetidae</taxon>
        <taxon>Sordariales</taxon>
        <taxon>Podosporaceae</taxon>
        <taxon>Cladorrhinum</taxon>
    </lineage>
</organism>
<evidence type="ECO:0000256" key="1">
    <source>
        <dbReference type="SAM" id="MobiDB-lite"/>
    </source>
</evidence>
<sequence>MAKAKGVKAKGALASAKFSKNPAQNKIVKKQVKKEAIIPTQEKKAKTLAKVQKGLEGREVEDGQSEEEVDTTKPNDQESSPEPGSSDSDVESISSDAQKPEQKGDESSSEDEDEDEDEDKDEEKTDTTPKSGTEAKSTKPGPVNKEHYPEGLNRKARRRLVLIDRQRVAIKKRLGIPEDSTEPNEEVDKELEAWIAKFDLVEDKNAKRKSLKVRTRQAKELKGDEREAALDALAEEKRALAKATAGLKKKDKKLREKKKSSVKESPATQKKGKKSKPEDKPKTEDKPKAEAKPKGDKAKNKKKGKKISE</sequence>
<evidence type="ECO:0000313" key="2">
    <source>
        <dbReference type="EMBL" id="KAK4459780.1"/>
    </source>
</evidence>
<feature type="region of interest" description="Disordered" evidence="1">
    <location>
        <begin position="205"/>
        <end position="227"/>
    </location>
</feature>
<feature type="region of interest" description="Disordered" evidence="1">
    <location>
        <begin position="242"/>
        <end position="309"/>
    </location>
</feature>
<gene>
    <name evidence="2" type="ORF">QBC42DRAFT_273754</name>
</gene>
<feature type="compositionally biased region" description="Acidic residues" evidence="1">
    <location>
        <begin position="107"/>
        <end position="121"/>
    </location>
</feature>
<feature type="compositionally biased region" description="Basic and acidic residues" evidence="1">
    <location>
        <begin position="144"/>
        <end position="153"/>
    </location>
</feature>
<feature type="compositionally biased region" description="Basic and acidic residues" evidence="1">
    <location>
        <begin position="217"/>
        <end position="227"/>
    </location>
</feature>
<dbReference type="Proteomes" id="UP001321749">
    <property type="component" value="Unassembled WGS sequence"/>
</dbReference>
<proteinExistence type="predicted"/>
<evidence type="ECO:0000313" key="3">
    <source>
        <dbReference type="Proteomes" id="UP001321749"/>
    </source>
</evidence>
<feature type="compositionally biased region" description="Basic residues" evidence="1">
    <location>
        <begin position="299"/>
        <end position="309"/>
    </location>
</feature>
<feature type="region of interest" description="Disordered" evidence="1">
    <location>
        <begin position="1"/>
        <end position="159"/>
    </location>
</feature>
<feature type="compositionally biased region" description="Basic and acidic residues" evidence="1">
    <location>
        <begin position="275"/>
        <end position="298"/>
    </location>
</feature>
<name>A0AAV9HI42_9PEZI</name>
<reference evidence="2" key="2">
    <citation type="submission" date="2023-06" db="EMBL/GenBank/DDBJ databases">
        <authorList>
            <consortium name="Lawrence Berkeley National Laboratory"/>
            <person name="Mondo S.J."/>
            <person name="Hensen N."/>
            <person name="Bonometti L."/>
            <person name="Westerberg I."/>
            <person name="Brannstrom I.O."/>
            <person name="Guillou S."/>
            <person name="Cros-Aarteil S."/>
            <person name="Calhoun S."/>
            <person name="Haridas S."/>
            <person name="Kuo A."/>
            <person name="Pangilinan J."/>
            <person name="Riley R."/>
            <person name="Labutti K."/>
            <person name="Andreopoulos B."/>
            <person name="Lipzen A."/>
            <person name="Chen C."/>
            <person name="Yanf M."/>
            <person name="Daum C."/>
            <person name="Ng V."/>
            <person name="Clum A."/>
            <person name="Steindorff A."/>
            <person name="Ohm R."/>
            <person name="Martin F."/>
            <person name="Silar P."/>
            <person name="Natvig D."/>
            <person name="Lalanne C."/>
            <person name="Gautier V."/>
            <person name="Ament-Velasquez S.L."/>
            <person name="Kruys A."/>
            <person name="Hutchinson M.I."/>
            <person name="Powell A.J."/>
            <person name="Barry K."/>
            <person name="Miller A.N."/>
            <person name="Grigoriev I.V."/>
            <person name="Debuchy R."/>
            <person name="Gladieux P."/>
            <person name="Thoren M.H."/>
            <person name="Johannesson H."/>
        </authorList>
    </citation>
    <scope>NUCLEOTIDE SEQUENCE</scope>
    <source>
        <strain evidence="2">PSN324</strain>
    </source>
</reference>
<comment type="caution">
    <text evidence="2">The sequence shown here is derived from an EMBL/GenBank/DDBJ whole genome shotgun (WGS) entry which is preliminary data.</text>
</comment>
<keyword evidence="3" id="KW-1185">Reference proteome</keyword>
<feature type="compositionally biased region" description="Basic and acidic residues" evidence="1">
    <location>
        <begin position="33"/>
        <end position="45"/>
    </location>
</feature>
<feature type="compositionally biased region" description="Basic residues" evidence="1">
    <location>
        <begin position="206"/>
        <end position="216"/>
    </location>
</feature>
<dbReference type="AlphaFoldDB" id="A0AAV9HI42"/>
<accession>A0AAV9HI42</accession>